<dbReference type="GO" id="GO:0005524">
    <property type="term" value="F:ATP binding"/>
    <property type="evidence" value="ECO:0007669"/>
    <property type="project" value="InterPro"/>
</dbReference>
<dbReference type="InterPro" id="IPR020568">
    <property type="entry name" value="Ribosomal_Su5_D2-typ_SF"/>
</dbReference>
<dbReference type="RefSeq" id="WP_190618150.1">
    <property type="nucleotide sequence ID" value="NZ_CP061538.1"/>
</dbReference>
<dbReference type="Gene3D" id="2.30.42.10">
    <property type="match status" value="1"/>
</dbReference>
<evidence type="ECO:0000256" key="2">
    <source>
        <dbReference type="SAM" id="MobiDB-lite"/>
    </source>
</evidence>
<dbReference type="InterPro" id="IPR036034">
    <property type="entry name" value="PDZ_sf"/>
</dbReference>
<gene>
    <name evidence="4" type="ORF">IDM48_03965</name>
</gene>
<dbReference type="Pfam" id="PF05362">
    <property type="entry name" value="Lon_C"/>
    <property type="match status" value="1"/>
</dbReference>
<proteinExistence type="inferred from homology"/>
<evidence type="ECO:0000259" key="3">
    <source>
        <dbReference type="PROSITE" id="PS51786"/>
    </source>
</evidence>
<keyword evidence="1" id="KW-0378">Hydrolase</keyword>
<dbReference type="Gene3D" id="3.30.230.10">
    <property type="match status" value="1"/>
</dbReference>
<dbReference type="InterPro" id="IPR014721">
    <property type="entry name" value="Ribsml_uS5_D2-typ_fold_subgr"/>
</dbReference>
<dbReference type="EC" id="3.4.21.53" evidence="1"/>
<dbReference type="PANTHER" id="PTHR10046">
    <property type="entry name" value="ATP DEPENDENT LON PROTEASE FAMILY MEMBER"/>
    <property type="match status" value="1"/>
</dbReference>
<dbReference type="PROSITE" id="PS51786">
    <property type="entry name" value="LON_PROTEOLYTIC"/>
    <property type="match status" value="1"/>
</dbReference>
<feature type="region of interest" description="Disordered" evidence="2">
    <location>
        <begin position="1"/>
        <end position="24"/>
    </location>
</feature>
<feature type="active site" evidence="1">
    <location>
        <position position="262"/>
    </location>
</feature>
<accession>A0A7H2BLM3</accession>
<dbReference type="SUPFAM" id="SSF50156">
    <property type="entry name" value="PDZ domain-like"/>
    <property type="match status" value="1"/>
</dbReference>
<dbReference type="GO" id="GO:0006508">
    <property type="term" value="P:proteolysis"/>
    <property type="evidence" value="ECO:0007669"/>
    <property type="project" value="UniProtKB-KW"/>
</dbReference>
<feature type="active site" evidence="1">
    <location>
        <position position="307"/>
    </location>
</feature>
<comment type="catalytic activity">
    <reaction evidence="1">
        <text>Hydrolysis of proteins in presence of ATP.</text>
        <dbReference type="EC" id="3.4.21.53"/>
    </reaction>
</comment>
<dbReference type="AlphaFoldDB" id="A0A7H2BLM3"/>
<keyword evidence="5" id="KW-1185">Reference proteome</keyword>
<dbReference type="GO" id="GO:0004252">
    <property type="term" value="F:serine-type endopeptidase activity"/>
    <property type="evidence" value="ECO:0007669"/>
    <property type="project" value="UniProtKB-UniRule"/>
</dbReference>
<sequence>MTSRDSSNPASTNSRLLPRLRTGRPSARTTAGWATGLLLVAGFVVPVDFVTEEPGPTFNTIGDYEGHQLISIDGAKTYDVSGNLDMTTVSVAGGPNTTLTAVPALASWLSSTSTVLPSDLLYQPTVTSEQVAEQNTADMTNSQEIAQAAALNYLGKPVKEKLKVASLTENSPSQGKIQEDDILLKLGSTTLENYGQIAEILDKNRDKPLAVTVSRDGKEITETITPQRSDDHGRYLLGLALDRSYEFPFKVEYGLEEVGGPSAGMMFALGIIDELTEGKMTGGVHFAGTGTIESNGDVGPIGGIAQKMVGAKDAGATVFLAPADNCDEVVGHIPEGLSVVKVSNLTEAADAVKKIGAGEDPSTFPTCTAE</sequence>
<reference evidence="4 5" key="1">
    <citation type="submission" date="2020-09" db="EMBL/GenBank/DDBJ databases">
        <title>Investigation of environmental microbe.</title>
        <authorList>
            <person name="Ou Y."/>
            <person name="Kang Q."/>
        </authorList>
    </citation>
    <scope>NUCLEOTIDE SEQUENCE [LARGE SCALE GENOMIC DNA]</scope>
    <source>
        <strain evidence="4 5">KJZ-9</strain>
    </source>
</reference>
<dbReference type="Proteomes" id="UP000516421">
    <property type="component" value="Chromosome"/>
</dbReference>
<comment type="similarity">
    <text evidence="1">Belongs to the peptidase S16 family.</text>
</comment>
<evidence type="ECO:0000313" key="5">
    <source>
        <dbReference type="Proteomes" id="UP000516421"/>
    </source>
</evidence>
<dbReference type="InterPro" id="IPR027065">
    <property type="entry name" value="Lon_Prtase"/>
</dbReference>
<dbReference type="EMBL" id="CP061538">
    <property type="protein sequence ID" value="QNV40569.1"/>
    <property type="molecule type" value="Genomic_DNA"/>
</dbReference>
<organism evidence="4 5">
    <name type="scientific">Rothia amarae</name>
    <dbReference type="NCBI Taxonomy" id="169480"/>
    <lineage>
        <taxon>Bacteria</taxon>
        <taxon>Bacillati</taxon>
        <taxon>Actinomycetota</taxon>
        <taxon>Actinomycetes</taxon>
        <taxon>Micrococcales</taxon>
        <taxon>Micrococcaceae</taxon>
        <taxon>Rothia</taxon>
    </lineage>
</organism>
<dbReference type="GO" id="GO:0030163">
    <property type="term" value="P:protein catabolic process"/>
    <property type="evidence" value="ECO:0007669"/>
    <property type="project" value="InterPro"/>
</dbReference>
<feature type="domain" description="Lon proteolytic" evidence="3">
    <location>
        <begin position="254"/>
        <end position="355"/>
    </location>
</feature>
<feature type="compositionally biased region" description="Polar residues" evidence="2">
    <location>
        <begin position="1"/>
        <end position="15"/>
    </location>
</feature>
<evidence type="ECO:0000313" key="4">
    <source>
        <dbReference type="EMBL" id="QNV40569.1"/>
    </source>
</evidence>
<dbReference type="InterPro" id="IPR008269">
    <property type="entry name" value="Lon_proteolytic"/>
</dbReference>
<dbReference type="KEGG" id="rama:IDM48_03965"/>
<keyword evidence="1" id="KW-0645">Protease</keyword>
<dbReference type="SUPFAM" id="SSF54211">
    <property type="entry name" value="Ribosomal protein S5 domain 2-like"/>
    <property type="match status" value="1"/>
</dbReference>
<name>A0A7H2BLM3_9MICC</name>
<evidence type="ECO:0000256" key="1">
    <source>
        <dbReference type="PROSITE-ProRule" id="PRU01122"/>
    </source>
</evidence>
<protein>
    <recommendedName>
        <fullName evidence="1">endopeptidase La</fullName>
        <ecNumber evidence="1">3.4.21.53</ecNumber>
    </recommendedName>
</protein>
<keyword evidence="1" id="KW-0720">Serine protease</keyword>
<dbReference type="GO" id="GO:0004176">
    <property type="term" value="F:ATP-dependent peptidase activity"/>
    <property type="evidence" value="ECO:0007669"/>
    <property type="project" value="UniProtKB-UniRule"/>
</dbReference>